<protein>
    <submittedName>
        <fullName evidence="4">Potassium transporter TrkA</fullName>
    </submittedName>
</protein>
<evidence type="ECO:0000313" key="4">
    <source>
        <dbReference type="EMBL" id="HDN84185.1"/>
    </source>
</evidence>
<accession>A0A7V0MY74</accession>
<dbReference type="GO" id="GO:0008324">
    <property type="term" value="F:monoatomic cation transmembrane transporter activity"/>
    <property type="evidence" value="ECO:0007669"/>
    <property type="project" value="InterPro"/>
</dbReference>
<keyword evidence="2" id="KW-0812">Transmembrane</keyword>
<feature type="region of interest" description="Disordered" evidence="1">
    <location>
        <begin position="227"/>
        <end position="246"/>
    </location>
</feature>
<dbReference type="GO" id="GO:0006813">
    <property type="term" value="P:potassium ion transport"/>
    <property type="evidence" value="ECO:0007669"/>
    <property type="project" value="InterPro"/>
</dbReference>
<dbReference type="Gene3D" id="3.30.70.1450">
    <property type="entry name" value="Regulator of K+ conductance, C-terminal domain"/>
    <property type="match status" value="1"/>
</dbReference>
<keyword evidence="2" id="KW-0472">Membrane</keyword>
<evidence type="ECO:0000256" key="1">
    <source>
        <dbReference type="SAM" id="MobiDB-lite"/>
    </source>
</evidence>
<gene>
    <name evidence="4" type="ORF">ENG47_00320</name>
</gene>
<feature type="transmembrane region" description="Helical" evidence="2">
    <location>
        <begin position="96"/>
        <end position="114"/>
    </location>
</feature>
<feature type="compositionally biased region" description="Basic and acidic residues" evidence="1">
    <location>
        <begin position="231"/>
        <end position="246"/>
    </location>
</feature>
<dbReference type="InterPro" id="IPR036721">
    <property type="entry name" value="RCK_C_sf"/>
</dbReference>
<dbReference type="AlphaFoldDB" id="A0A7V0MY74"/>
<dbReference type="InterPro" id="IPR006037">
    <property type="entry name" value="RCK_C"/>
</dbReference>
<dbReference type="SUPFAM" id="SSF116726">
    <property type="entry name" value="TrkA C-terminal domain-like"/>
    <property type="match status" value="1"/>
</dbReference>
<proteinExistence type="predicted"/>
<dbReference type="Pfam" id="PF02080">
    <property type="entry name" value="TrkA_C"/>
    <property type="match status" value="1"/>
</dbReference>
<evidence type="ECO:0000259" key="3">
    <source>
        <dbReference type="PROSITE" id="PS51202"/>
    </source>
</evidence>
<dbReference type="EMBL" id="DRBC01000022">
    <property type="protein sequence ID" value="HDN84185.1"/>
    <property type="molecule type" value="Genomic_DNA"/>
</dbReference>
<dbReference type="PROSITE" id="PS51202">
    <property type="entry name" value="RCK_C"/>
    <property type="match status" value="1"/>
</dbReference>
<keyword evidence="2" id="KW-1133">Transmembrane helix</keyword>
<reference evidence="4" key="1">
    <citation type="journal article" date="2020" name="mSystems">
        <title>Genome- and Community-Level Interaction Insights into Carbon Utilization and Element Cycling Functions of Hydrothermarchaeota in Hydrothermal Sediment.</title>
        <authorList>
            <person name="Zhou Z."/>
            <person name="Liu Y."/>
            <person name="Xu W."/>
            <person name="Pan J."/>
            <person name="Luo Z.H."/>
            <person name="Li M."/>
        </authorList>
    </citation>
    <scope>NUCLEOTIDE SEQUENCE [LARGE SCALE GENOMIC DNA]</scope>
    <source>
        <strain evidence="4">HyVt-219</strain>
    </source>
</reference>
<feature type="domain" description="RCK C-terminal" evidence="3">
    <location>
        <begin position="141"/>
        <end position="230"/>
    </location>
</feature>
<feature type="transmembrane region" description="Helical" evidence="2">
    <location>
        <begin position="6"/>
        <end position="25"/>
    </location>
</feature>
<sequence length="258" mass="28782">MIALYSFLVVVIFSVIVVRVGAIALELTGVSPQVAIFQAQSAFSGVGFTTSESEIIVSHPLRRRILRTLMLLGSAGLTSSIATLILAFTGQSGATAGIRAIVLAAGLIIIFIFVRSKWVYRGMKRLIVRALDKWAPRLRLHDYEAILGLDKGYTISQIRVREDSWMSGRKLEELKLNLEGITILAIRRRENGKERFMGVVHGKTMIKPGDVLICYGRECVEEALAQRKKGKEGNNQHEKEVQQEQKLEQIRKMQGGFD</sequence>
<comment type="caution">
    <text evidence="4">The sequence shown here is derived from an EMBL/GenBank/DDBJ whole genome shotgun (WGS) entry which is preliminary data.</text>
</comment>
<organism evidence="4">
    <name type="scientific">Aerophobetes bacterium</name>
    <dbReference type="NCBI Taxonomy" id="2030807"/>
    <lineage>
        <taxon>Bacteria</taxon>
        <taxon>Candidatus Aerophobota</taxon>
    </lineage>
</organism>
<evidence type="ECO:0000256" key="2">
    <source>
        <dbReference type="SAM" id="Phobius"/>
    </source>
</evidence>
<dbReference type="Proteomes" id="UP000885660">
    <property type="component" value="Unassembled WGS sequence"/>
</dbReference>
<feature type="transmembrane region" description="Helical" evidence="2">
    <location>
        <begin position="69"/>
        <end position="90"/>
    </location>
</feature>
<name>A0A7V0MY74_UNCAE</name>